<dbReference type="AlphaFoldDB" id="A0A382LI37"/>
<organism evidence="1">
    <name type="scientific">marine metagenome</name>
    <dbReference type="NCBI Taxonomy" id="408172"/>
    <lineage>
        <taxon>unclassified sequences</taxon>
        <taxon>metagenomes</taxon>
        <taxon>ecological metagenomes</taxon>
    </lineage>
</organism>
<proteinExistence type="predicted"/>
<name>A0A382LI37_9ZZZZ</name>
<evidence type="ECO:0000313" key="1">
    <source>
        <dbReference type="EMBL" id="SVC34847.1"/>
    </source>
</evidence>
<sequence length="107" mass="12510">MKIKNVIFENKQYFETIGKIHKSDQLSVMDAYRINRLVKKLNELNTEYDELKKKIFTQYGTPGEKEETVEISAENREAFTGEYNDLISIEHDLETDMLAFPSKLEDG</sequence>
<accession>A0A382LI37</accession>
<protein>
    <submittedName>
        <fullName evidence="1">Uncharacterized protein</fullName>
    </submittedName>
</protein>
<feature type="non-terminal residue" evidence="1">
    <location>
        <position position="107"/>
    </location>
</feature>
<gene>
    <name evidence="1" type="ORF">METZ01_LOCUS287701</name>
</gene>
<reference evidence="1" key="1">
    <citation type="submission" date="2018-05" db="EMBL/GenBank/DDBJ databases">
        <authorList>
            <person name="Lanie J.A."/>
            <person name="Ng W.-L."/>
            <person name="Kazmierczak K.M."/>
            <person name="Andrzejewski T.M."/>
            <person name="Davidsen T.M."/>
            <person name="Wayne K.J."/>
            <person name="Tettelin H."/>
            <person name="Glass J.I."/>
            <person name="Rusch D."/>
            <person name="Podicherti R."/>
            <person name="Tsui H.-C.T."/>
            <person name="Winkler M.E."/>
        </authorList>
    </citation>
    <scope>NUCLEOTIDE SEQUENCE</scope>
</reference>
<dbReference type="EMBL" id="UINC01086412">
    <property type="protein sequence ID" value="SVC34847.1"/>
    <property type="molecule type" value="Genomic_DNA"/>
</dbReference>